<reference evidence="1 2" key="1">
    <citation type="journal article" date="2016" name="Nat. Commun.">
        <title>Thousands of microbial genomes shed light on interconnected biogeochemical processes in an aquifer system.</title>
        <authorList>
            <person name="Anantharaman K."/>
            <person name="Brown C.T."/>
            <person name="Hug L.A."/>
            <person name="Sharon I."/>
            <person name="Castelle C.J."/>
            <person name="Probst A.J."/>
            <person name="Thomas B.C."/>
            <person name="Singh A."/>
            <person name="Wilkins M.J."/>
            <person name="Karaoz U."/>
            <person name="Brodie E.L."/>
            <person name="Williams K.H."/>
            <person name="Hubbard S.S."/>
            <person name="Banfield J.F."/>
        </authorList>
    </citation>
    <scope>NUCLEOTIDE SEQUENCE [LARGE SCALE GENOMIC DNA]</scope>
</reference>
<organism evidence="1 2">
    <name type="scientific">Candidatus Nomurabacteria bacterium RIFCSPLOWO2_12_FULL_44_11</name>
    <dbReference type="NCBI Taxonomy" id="1801796"/>
    <lineage>
        <taxon>Bacteria</taxon>
        <taxon>Candidatus Nomuraibacteriota</taxon>
    </lineage>
</organism>
<proteinExistence type="predicted"/>
<protein>
    <submittedName>
        <fullName evidence="1">Uncharacterized protein</fullName>
    </submittedName>
</protein>
<dbReference type="AlphaFoldDB" id="A0A1F6Y5H0"/>
<accession>A0A1F6Y5H0</accession>
<sequence>MEWKEDITVGVEIPYHTIFSSKNAEYEINFSTKLVTADSPGIKVHPLLPEVFVSEQIVEYEGSVSKGEETLHTFKGRGFQEWPGKTWKKIPLNF</sequence>
<gene>
    <name evidence="1" type="ORF">A3G53_02485</name>
</gene>
<evidence type="ECO:0000313" key="1">
    <source>
        <dbReference type="EMBL" id="OGJ01608.1"/>
    </source>
</evidence>
<dbReference type="Proteomes" id="UP000178645">
    <property type="component" value="Unassembled WGS sequence"/>
</dbReference>
<name>A0A1F6Y5H0_9BACT</name>
<comment type="caution">
    <text evidence="1">The sequence shown here is derived from an EMBL/GenBank/DDBJ whole genome shotgun (WGS) entry which is preliminary data.</text>
</comment>
<dbReference type="EMBL" id="MFVU01000021">
    <property type="protein sequence ID" value="OGJ01608.1"/>
    <property type="molecule type" value="Genomic_DNA"/>
</dbReference>
<evidence type="ECO:0000313" key="2">
    <source>
        <dbReference type="Proteomes" id="UP000178645"/>
    </source>
</evidence>